<evidence type="ECO:0000256" key="7">
    <source>
        <dbReference type="ARBA" id="ARBA00023306"/>
    </source>
</evidence>
<name>A0AAD5K3A6_9FUNG</name>
<comment type="subcellular location">
    <subcellularLocation>
        <location evidence="9">Nucleus</location>
    </subcellularLocation>
    <subcellularLocation>
        <location evidence="9">Chromosome</location>
        <location evidence="9">Centromere</location>
        <location evidence="9">Kinetochore</location>
    </subcellularLocation>
</comment>
<keyword evidence="6 10" id="KW-0175">Coiled coil</keyword>
<accession>A0AAD5K3A6</accession>
<comment type="caution">
    <text evidence="12">The sequence shown here is derived from an EMBL/GenBank/DDBJ whole genome shotgun (WGS) entry which is preliminary data.</text>
</comment>
<keyword evidence="4 9" id="KW-0498">Mitosis</keyword>
<dbReference type="CDD" id="cd23784">
    <property type="entry name" value="RWD_Spc25"/>
    <property type="match status" value="1"/>
</dbReference>
<comment type="similarity">
    <text evidence="1 9">Belongs to the SPC25 family.</text>
</comment>
<keyword evidence="7 9" id="KW-0131">Cell cycle</keyword>
<keyword evidence="3 9" id="KW-0132">Cell division</keyword>
<evidence type="ECO:0000256" key="8">
    <source>
        <dbReference type="ARBA" id="ARBA00023328"/>
    </source>
</evidence>
<protein>
    <recommendedName>
        <fullName evidence="9">Kinetochore protein SPC25</fullName>
    </recommendedName>
</protein>
<evidence type="ECO:0000256" key="9">
    <source>
        <dbReference type="RuleBase" id="RU367150"/>
    </source>
</evidence>
<keyword evidence="5 9" id="KW-0995">Kinetochore</keyword>
<dbReference type="AlphaFoldDB" id="A0AAD5K3A6"/>
<keyword evidence="2 9" id="KW-0158">Chromosome</keyword>
<proteinExistence type="inferred from homology"/>
<feature type="domain" description="Chromosome segregation protein Spc25 C-terminal" evidence="11">
    <location>
        <begin position="161"/>
        <end position="226"/>
    </location>
</feature>
<dbReference type="PANTHER" id="PTHR14281">
    <property type="entry name" value="KINETOCHORE PROTEIN SPC25-RELATED"/>
    <property type="match status" value="1"/>
</dbReference>
<dbReference type="GO" id="GO:0051301">
    <property type="term" value="P:cell division"/>
    <property type="evidence" value="ECO:0007669"/>
    <property type="project" value="UniProtKB-UniRule"/>
</dbReference>
<evidence type="ECO:0000313" key="13">
    <source>
        <dbReference type="Proteomes" id="UP001209540"/>
    </source>
</evidence>
<comment type="function">
    <text evidence="9">Acts as a component of the essential kinetochore-associated NDC80 complex, which is required for chromosome segregation and spindle checkpoint activity.</text>
</comment>
<dbReference type="InterPro" id="IPR013255">
    <property type="entry name" value="Spc25_C"/>
</dbReference>
<dbReference type="GO" id="GO:0005634">
    <property type="term" value="C:nucleus"/>
    <property type="evidence" value="ECO:0007669"/>
    <property type="project" value="UniProtKB-SubCell"/>
</dbReference>
<evidence type="ECO:0000256" key="5">
    <source>
        <dbReference type="ARBA" id="ARBA00022838"/>
    </source>
</evidence>
<evidence type="ECO:0000256" key="10">
    <source>
        <dbReference type="SAM" id="Coils"/>
    </source>
</evidence>
<dbReference type="Pfam" id="PF08234">
    <property type="entry name" value="Spindle_Spc25"/>
    <property type="match status" value="1"/>
</dbReference>
<dbReference type="PANTHER" id="PTHR14281:SF0">
    <property type="entry name" value="KINETOCHORE PROTEIN SPC25"/>
    <property type="match status" value="1"/>
</dbReference>
<dbReference type="Gene3D" id="3.30.457.50">
    <property type="entry name" value="Chromosome segregation protein Spc25"/>
    <property type="match status" value="1"/>
</dbReference>
<reference evidence="12" key="2">
    <citation type="submission" date="2023-02" db="EMBL/GenBank/DDBJ databases">
        <authorList>
            <consortium name="DOE Joint Genome Institute"/>
            <person name="Mondo S.J."/>
            <person name="Chang Y."/>
            <person name="Wang Y."/>
            <person name="Ahrendt S."/>
            <person name="Andreopoulos W."/>
            <person name="Barry K."/>
            <person name="Beard J."/>
            <person name="Benny G.L."/>
            <person name="Blankenship S."/>
            <person name="Bonito G."/>
            <person name="Cuomo C."/>
            <person name="Desiro A."/>
            <person name="Gervers K.A."/>
            <person name="Hundley H."/>
            <person name="Kuo A."/>
            <person name="LaButti K."/>
            <person name="Lang B.F."/>
            <person name="Lipzen A."/>
            <person name="O'Donnell K."/>
            <person name="Pangilinan J."/>
            <person name="Reynolds N."/>
            <person name="Sandor L."/>
            <person name="Smith M.W."/>
            <person name="Tsang A."/>
            <person name="Grigoriev I.V."/>
            <person name="Stajich J.E."/>
            <person name="Spatafora J.W."/>
        </authorList>
    </citation>
    <scope>NUCLEOTIDE SEQUENCE</scope>
    <source>
        <strain evidence="12">RSA 2281</strain>
    </source>
</reference>
<organism evidence="12 13">
    <name type="scientific">Phascolomyces articulosus</name>
    <dbReference type="NCBI Taxonomy" id="60185"/>
    <lineage>
        <taxon>Eukaryota</taxon>
        <taxon>Fungi</taxon>
        <taxon>Fungi incertae sedis</taxon>
        <taxon>Mucoromycota</taxon>
        <taxon>Mucoromycotina</taxon>
        <taxon>Mucoromycetes</taxon>
        <taxon>Mucorales</taxon>
        <taxon>Lichtheimiaceae</taxon>
        <taxon>Phascolomyces</taxon>
    </lineage>
</organism>
<keyword evidence="9" id="KW-0539">Nucleus</keyword>
<keyword evidence="8 9" id="KW-0137">Centromere</keyword>
<evidence type="ECO:0000256" key="6">
    <source>
        <dbReference type="ARBA" id="ARBA00023054"/>
    </source>
</evidence>
<keyword evidence="13" id="KW-1185">Reference proteome</keyword>
<sequence length="253" mass="29326">MNDPSEIPKFESQENEYESRFARIQSIVQQHSTLVHEKKAAVQRDVEASIRQSTDNQRALREEIIKYENYVQQHQQKLPDTQERTKQLAEELEGYRSQYEAKLTKLKNIQQARDRLKATIERRKADKEAQTSKARKQLDKAELLANREALQLKITGLGDFKNKFEFKCINENHPDQIFSFVLRVSADGTYSVSECNPLIDNLDEMVNKLRQENDPYLFIKRMRNAFCEYVVNSNSNSNNSNNSNNSSKGDGSG</sequence>
<feature type="coiled-coil region" evidence="10">
    <location>
        <begin position="57"/>
        <end position="153"/>
    </location>
</feature>
<dbReference type="GO" id="GO:0031262">
    <property type="term" value="C:Ndc80 complex"/>
    <property type="evidence" value="ECO:0007669"/>
    <property type="project" value="InterPro"/>
</dbReference>
<dbReference type="GO" id="GO:0007059">
    <property type="term" value="P:chromosome segregation"/>
    <property type="evidence" value="ECO:0007669"/>
    <property type="project" value="InterPro"/>
</dbReference>
<evidence type="ECO:0000256" key="2">
    <source>
        <dbReference type="ARBA" id="ARBA00022454"/>
    </source>
</evidence>
<evidence type="ECO:0000259" key="11">
    <source>
        <dbReference type="Pfam" id="PF08234"/>
    </source>
</evidence>
<evidence type="ECO:0000256" key="3">
    <source>
        <dbReference type="ARBA" id="ARBA00022618"/>
    </source>
</evidence>
<dbReference type="EMBL" id="JAIXMP010000025">
    <property type="protein sequence ID" value="KAI9253855.1"/>
    <property type="molecule type" value="Genomic_DNA"/>
</dbReference>
<dbReference type="Proteomes" id="UP001209540">
    <property type="component" value="Unassembled WGS sequence"/>
</dbReference>
<gene>
    <name evidence="12" type="ORF">BDA99DRAFT_519168</name>
</gene>
<evidence type="ECO:0000313" key="12">
    <source>
        <dbReference type="EMBL" id="KAI9253855.1"/>
    </source>
</evidence>
<evidence type="ECO:0000256" key="1">
    <source>
        <dbReference type="ARBA" id="ARBA00006379"/>
    </source>
</evidence>
<dbReference type="InterPro" id="IPR045143">
    <property type="entry name" value="Spc25"/>
</dbReference>
<reference evidence="12" key="1">
    <citation type="journal article" date="2022" name="IScience">
        <title>Evolution of zygomycete secretomes and the origins of terrestrial fungal ecologies.</title>
        <authorList>
            <person name="Chang Y."/>
            <person name="Wang Y."/>
            <person name="Mondo S."/>
            <person name="Ahrendt S."/>
            <person name="Andreopoulos W."/>
            <person name="Barry K."/>
            <person name="Beard J."/>
            <person name="Benny G.L."/>
            <person name="Blankenship S."/>
            <person name="Bonito G."/>
            <person name="Cuomo C."/>
            <person name="Desiro A."/>
            <person name="Gervers K.A."/>
            <person name="Hundley H."/>
            <person name="Kuo A."/>
            <person name="LaButti K."/>
            <person name="Lang B.F."/>
            <person name="Lipzen A."/>
            <person name="O'Donnell K."/>
            <person name="Pangilinan J."/>
            <person name="Reynolds N."/>
            <person name="Sandor L."/>
            <person name="Smith M.E."/>
            <person name="Tsang A."/>
            <person name="Grigoriev I.V."/>
            <person name="Stajich J.E."/>
            <person name="Spatafora J.W."/>
        </authorList>
    </citation>
    <scope>NUCLEOTIDE SEQUENCE</scope>
    <source>
        <strain evidence="12">RSA 2281</strain>
    </source>
</reference>
<evidence type="ECO:0000256" key="4">
    <source>
        <dbReference type="ARBA" id="ARBA00022776"/>
    </source>
</evidence>
<comment type="subunit">
    <text evidence="9">Component of the NDC80 complex.</text>
</comment>